<dbReference type="AlphaFoldDB" id="A0A1R0F9P5"/>
<gene>
    <name evidence="3" type="ORF">PEB0149_011280</name>
</gene>
<dbReference type="InterPro" id="IPR027417">
    <property type="entry name" value="P-loop_NTPase"/>
</dbReference>
<name>A0A1R0F9P5_9HYPH</name>
<feature type="transmembrane region" description="Helical" evidence="1">
    <location>
        <begin position="135"/>
        <end position="157"/>
    </location>
</feature>
<dbReference type="InterPro" id="IPR011646">
    <property type="entry name" value="KAP_P-loop"/>
</dbReference>
<feature type="transmembrane region" description="Helical" evidence="1">
    <location>
        <begin position="169"/>
        <end position="190"/>
    </location>
</feature>
<dbReference type="OrthoDB" id="88903at2"/>
<evidence type="ECO:0000313" key="3">
    <source>
        <dbReference type="EMBL" id="OLY43695.1"/>
    </source>
</evidence>
<feature type="domain" description="KAP NTPase" evidence="2">
    <location>
        <begin position="24"/>
        <end position="397"/>
    </location>
</feature>
<dbReference type="SUPFAM" id="SSF52540">
    <property type="entry name" value="P-loop containing nucleoside triphosphate hydrolases"/>
    <property type="match status" value="1"/>
</dbReference>
<keyword evidence="4" id="KW-1185">Reference proteome</keyword>
<keyword evidence="1" id="KW-0472">Membrane</keyword>
<organism evidence="3 4">
    <name type="scientific">Bartonella apis</name>
    <dbReference type="NCBI Taxonomy" id="1686310"/>
    <lineage>
        <taxon>Bacteria</taxon>
        <taxon>Pseudomonadati</taxon>
        <taxon>Pseudomonadota</taxon>
        <taxon>Alphaproteobacteria</taxon>
        <taxon>Hyphomicrobiales</taxon>
        <taxon>Bartonellaceae</taxon>
        <taxon>Bartonella</taxon>
    </lineage>
</organism>
<protein>
    <submittedName>
        <fullName evidence="3">KAP family P-loop domain-containing protein</fullName>
    </submittedName>
</protein>
<keyword evidence="1" id="KW-0812">Transmembrane</keyword>
<evidence type="ECO:0000259" key="2">
    <source>
        <dbReference type="Pfam" id="PF07693"/>
    </source>
</evidence>
<reference evidence="3 4" key="1">
    <citation type="submission" date="2016-12" db="EMBL/GenBank/DDBJ databases">
        <title>Comparative genomics of Bartonella apis.</title>
        <authorList>
            <person name="Engel P."/>
        </authorList>
    </citation>
    <scope>NUCLEOTIDE SEQUENCE [LARGE SCALE GENOMIC DNA]</scope>
    <source>
        <strain evidence="3 4">PEB0149</strain>
    </source>
</reference>
<dbReference type="Pfam" id="PF07693">
    <property type="entry name" value="KAP_NTPase"/>
    <property type="match status" value="1"/>
</dbReference>
<comment type="caution">
    <text evidence="3">The sequence shown here is derived from an EMBL/GenBank/DDBJ whole genome shotgun (WGS) entry which is preliminary data.</text>
</comment>
<sequence>MPRKILHDGPVSEDLFSGHGHKRTASALAKTIKEFGNDTCAIGLEGKWGSGKSTIIELARQELDSDKNEKKYRVFTFDLWSNQTSNFKRSFLEALLNWIKEPSNGLPNSEESKINKIYDSIRGKTINTRTTNHKIFNPFGIVFIIFAFFLPIIYQWLGPAAFADKTSHFISILCIACIVLIGVIFVYRVLYKHCKEKTKSWITTISEAVTIFSRDAETTQEEKTIREQDPSQAEFYETFQNLLDIYQKENRRIVIVFDNIDRLTKSRLIDAWSEIRTVLNDNSKQGTQIQNIMVVVPYDKDHVLSAFASNNTSKGKQSTLPNDDIIRKSFDCVFHVSPPVLSDEAKFFKEKLHEAGDARYDYLADYLHEIFSLSIAEQTFPPTPRQIIHFINEIMMLTDQWEQIPVLDVAVFVANAEKLYKNPLLLQNFSNIKPQYIALADSKDLFRNLAALAYNVDPELAFQVLLYKDLKNLFTKPKSEKLEALLKSPGIPEMLRKFLEEEVNNWIKWKWFEEYGNAVENLKLKEISDKLRKICSPYLINNLASLSNLDWGNLKPAKKILSAVFLVENHKVEYVVEQINIWLTNSTDIYIKLNRKGRDIESSLKVMEFGKLLGDLIGELHHKLQSKFNTPENNSKADDLIKKFDWLGGIPELELGVAISCEETNLNLAELGLKPGKEIFNHFLGMLVHANEDMLKALHQLIPYFKDDELITIIKLETQYIISKLGDDIINHINIIAFILEKQVYKKRKFTSGIY</sequence>
<dbReference type="EMBL" id="LXYT01000001">
    <property type="protein sequence ID" value="OLY43695.1"/>
    <property type="molecule type" value="Genomic_DNA"/>
</dbReference>
<accession>A0A1R0F9P5</accession>
<evidence type="ECO:0000256" key="1">
    <source>
        <dbReference type="SAM" id="Phobius"/>
    </source>
</evidence>
<dbReference type="Gene3D" id="3.40.50.300">
    <property type="entry name" value="P-loop containing nucleotide triphosphate hydrolases"/>
    <property type="match status" value="2"/>
</dbReference>
<proteinExistence type="predicted"/>
<keyword evidence="1" id="KW-1133">Transmembrane helix</keyword>
<evidence type="ECO:0000313" key="4">
    <source>
        <dbReference type="Proteomes" id="UP000187344"/>
    </source>
</evidence>
<dbReference type="Proteomes" id="UP000187344">
    <property type="component" value="Unassembled WGS sequence"/>
</dbReference>